<reference evidence="1 2" key="1">
    <citation type="journal article" date="2020" name="Microorganisms">
        <title>Reliable Identification of Environmental Pseudomonas Isolates Using the rpoD Gene.</title>
        <authorList>
            <consortium name="The Broad Institute Genome Sequencing Platform"/>
            <person name="Girard L."/>
            <person name="Lood C."/>
            <person name="Rokni-Zadeh H."/>
            <person name="van Noort V."/>
            <person name="Lavigne R."/>
            <person name="De Mot R."/>
        </authorList>
    </citation>
    <scope>NUCLEOTIDE SEQUENCE [LARGE SCALE GENOMIC DNA]</scope>
    <source>
        <strain evidence="1 2">RW1P2</strain>
    </source>
</reference>
<dbReference type="EMBL" id="JABWSB020000001">
    <property type="protein sequence ID" value="MBV4513872.1"/>
    <property type="molecule type" value="Genomic_DNA"/>
</dbReference>
<sequence>MKESAEDEYRKAFKRLVEGKALRIDKKSATTLANIAREAGRDPSALKRSRYPTFVSEVEFHNENVGSTLERRDRSLSAQLASARAENKSLRARCLGLSAERDAAQSKVLNLQQVLVEKSFQLEGLEGPSNVAIFDQRVRQKFLQRARDAE</sequence>
<accession>A0ACC5UHQ9</accession>
<protein>
    <submittedName>
        <fullName evidence="1">Uncharacterized protein</fullName>
    </submittedName>
</protein>
<dbReference type="Proteomes" id="UP000624243">
    <property type="component" value="Unassembled WGS sequence"/>
</dbReference>
<proteinExistence type="predicted"/>
<comment type="caution">
    <text evidence="1">The sequence shown here is derived from an EMBL/GenBank/DDBJ whole genome shotgun (WGS) entry which is preliminary data.</text>
</comment>
<gene>
    <name evidence="1" type="ORF">HU758_001425</name>
</gene>
<organism evidence="1 2">
    <name type="scientific">Pseudomonas kurunegalensis</name>
    <dbReference type="NCBI Taxonomy" id="485880"/>
    <lineage>
        <taxon>Bacteria</taxon>
        <taxon>Pseudomonadati</taxon>
        <taxon>Pseudomonadota</taxon>
        <taxon>Gammaproteobacteria</taxon>
        <taxon>Pseudomonadales</taxon>
        <taxon>Pseudomonadaceae</taxon>
        <taxon>Pseudomonas</taxon>
    </lineage>
</organism>
<keyword evidence="2" id="KW-1185">Reference proteome</keyword>
<evidence type="ECO:0000313" key="1">
    <source>
        <dbReference type="EMBL" id="MBV4513872.1"/>
    </source>
</evidence>
<name>A0ACC5UHQ9_9PSED</name>
<evidence type="ECO:0000313" key="2">
    <source>
        <dbReference type="Proteomes" id="UP000624243"/>
    </source>
</evidence>